<dbReference type="Proteomes" id="UP001732780">
    <property type="component" value="Chromosome 16"/>
</dbReference>
<accession>A0AC58NJR9</accession>
<dbReference type="RefSeq" id="XP_074198015.1">
    <property type="nucleotide sequence ID" value="XM_074341914.1"/>
</dbReference>
<evidence type="ECO:0000313" key="1">
    <source>
        <dbReference type="Proteomes" id="UP001732780"/>
    </source>
</evidence>
<proteinExistence type="predicted"/>
<protein>
    <submittedName>
        <fullName evidence="2">Uncharacterized protein LOC141573542</fullName>
    </submittedName>
</protein>
<evidence type="ECO:0000313" key="2">
    <source>
        <dbReference type="RefSeq" id="XP_074198015.1"/>
    </source>
</evidence>
<sequence>MDEGASPARRAWARACSGRPACECGCACTPLPPRAGARTRALARPSRARRSGGPNPGRGRGRASAATRRRQSPDFDPRARSACPPPAPPAPAPREGEGLRVGRNPRSSAPGRAPRAHQADCERRVLHAEARRDPDSPGCTASTAGTSATVYGGLHGLQRILPLTKLGAVSKTQFTRRTSVSPLLSGLGLVGVKWIREATLWPACCVVAVVHRGELSGGGQSPGPGSTCSGSLPPPAHSGPTSGLPFGILGCKQHKATLSTLSKGSISWLNLRLTEWRRRLSGAEGATGTWESGPAFSGLHCGP</sequence>
<gene>
    <name evidence="2" type="primary">LOC141573542</name>
</gene>
<organism evidence="1 2">
    <name type="scientific">Camelus bactrianus</name>
    <name type="common">Bactrian camel</name>
    <dbReference type="NCBI Taxonomy" id="9837"/>
    <lineage>
        <taxon>Eukaryota</taxon>
        <taxon>Metazoa</taxon>
        <taxon>Chordata</taxon>
        <taxon>Craniata</taxon>
        <taxon>Vertebrata</taxon>
        <taxon>Euteleostomi</taxon>
        <taxon>Mammalia</taxon>
        <taxon>Eutheria</taxon>
        <taxon>Laurasiatheria</taxon>
        <taxon>Artiodactyla</taxon>
        <taxon>Tylopoda</taxon>
        <taxon>Camelidae</taxon>
        <taxon>Camelus</taxon>
    </lineage>
</organism>
<name>A0AC58NJR9_CAMBA</name>
<reference evidence="2" key="1">
    <citation type="submission" date="2025-08" db="UniProtKB">
        <authorList>
            <consortium name="RefSeq"/>
        </authorList>
    </citation>
    <scope>IDENTIFICATION</scope>
    <source>
        <tissue evidence="2">Blood</tissue>
    </source>
</reference>
<keyword evidence="1" id="KW-1185">Reference proteome</keyword>